<evidence type="ECO:0000313" key="1">
    <source>
        <dbReference type="EMBL" id="KIO75200.1"/>
    </source>
</evidence>
<name>A0A0D0GGB4_9SPHI</name>
<dbReference type="EMBL" id="JXRA01000111">
    <property type="protein sequence ID" value="KIO75200.1"/>
    <property type="molecule type" value="Genomic_DNA"/>
</dbReference>
<dbReference type="RefSeq" id="WP_041885636.1">
    <property type="nucleotide sequence ID" value="NZ_CP157278.1"/>
</dbReference>
<keyword evidence="2" id="KW-1185">Reference proteome</keyword>
<accession>A0A0D0GGB4</accession>
<reference evidence="1 2" key="1">
    <citation type="submission" date="2015-01" db="EMBL/GenBank/DDBJ databases">
        <title>Draft genome sequence of Pedobacter sp. NL19 isolated from sludge of an effluent treatment pond in an abandoned uranium mine.</title>
        <authorList>
            <person name="Santos T."/>
            <person name="Caetano T."/>
            <person name="Covas C."/>
            <person name="Cruz A."/>
            <person name="Mendo S."/>
        </authorList>
    </citation>
    <scope>NUCLEOTIDE SEQUENCE [LARGE SCALE GENOMIC DNA]</scope>
    <source>
        <strain evidence="1 2">NL19</strain>
    </source>
</reference>
<proteinExistence type="predicted"/>
<dbReference type="STRING" id="1503925.TH53_21985"/>
<sequence length="136" mass="15468">MIFNIYDFWNNGLVGLINGGDHFEQQLRPGEIRMMSVHAKENHPQFIATNRHIMQGYLDLKDCIWNSKKKTLKGVSDVIKDDTYKVIIATNGYQISTCNVSAGKYKVKMIEGNSGIAELIINTTKNATVNWEVKFK</sequence>
<dbReference type="Proteomes" id="UP000032049">
    <property type="component" value="Unassembled WGS sequence"/>
</dbReference>
<gene>
    <name evidence="1" type="ORF">TH53_21985</name>
</gene>
<comment type="caution">
    <text evidence="1">The sequence shown here is derived from an EMBL/GenBank/DDBJ whole genome shotgun (WGS) entry which is preliminary data.</text>
</comment>
<protein>
    <submittedName>
        <fullName evidence="1">Uncharacterized protein</fullName>
    </submittedName>
</protein>
<dbReference type="OrthoDB" id="9758822at2"/>
<organism evidence="1 2">
    <name type="scientific">Pedobacter lusitanus</name>
    <dbReference type="NCBI Taxonomy" id="1503925"/>
    <lineage>
        <taxon>Bacteria</taxon>
        <taxon>Pseudomonadati</taxon>
        <taxon>Bacteroidota</taxon>
        <taxon>Sphingobacteriia</taxon>
        <taxon>Sphingobacteriales</taxon>
        <taxon>Sphingobacteriaceae</taxon>
        <taxon>Pedobacter</taxon>
    </lineage>
</organism>
<dbReference type="AlphaFoldDB" id="A0A0D0GGB4"/>
<evidence type="ECO:0000313" key="2">
    <source>
        <dbReference type="Proteomes" id="UP000032049"/>
    </source>
</evidence>